<feature type="coiled-coil region" evidence="1">
    <location>
        <begin position="38"/>
        <end position="86"/>
    </location>
</feature>
<dbReference type="Pfam" id="PF25954">
    <property type="entry name" value="Beta-barrel_RND_2"/>
    <property type="match status" value="1"/>
</dbReference>
<evidence type="ECO:0000259" key="2">
    <source>
        <dbReference type="Pfam" id="PF25954"/>
    </source>
</evidence>
<dbReference type="PANTHER" id="PTHR30469">
    <property type="entry name" value="MULTIDRUG RESISTANCE PROTEIN MDTA"/>
    <property type="match status" value="1"/>
</dbReference>
<dbReference type="EMBL" id="UINC01108755">
    <property type="protein sequence ID" value="SVC75092.1"/>
    <property type="molecule type" value="Genomic_DNA"/>
</dbReference>
<name>A0A382PSX3_9ZZZZ</name>
<gene>
    <name evidence="3" type="ORF">METZ01_LOCUS327946</name>
</gene>
<reference evidence="3" key="1">
    <citation type="submission" date="2018-05" db="EMBL/GenBank/DDBJ databases">
        <authorList>
            <person name="Lanie J.A."/>
            <person name="Ng W.-L."/>
            <person name="Kazmierczak K.M."/>
            <person name="Andrzejewski T.M."/>
            <person name="Davidsen T.M."/>
            <person name="Wayne K.J."/>
            <person name="Tettelin H."/>
            <person name="Glass J.I."/>
            <person name="Rusch D."/>
            <person name="Podicherti R."/>
            <person name="Tsui H.-C.T."/>
            <person name="Winkler M.E."/>
        </authorList>
    </citation>
    <scope>NUCLEOTIDE SEQUENCE</scope>
</reference>
<feature type="non-terminal residue" evidence="3">
    <location>
        <position position="267"/>
    </location>
</feature>
<feature type="non-terminal residue" evidence="3">
    <location>
        <position position="1"/>
    </location>
</feature>
<evidence type="ECO:0000313" key="3">
    <source>
        <dbReference type="EMBL" id="SVC75092.1"/>
    </source>
</evidence>
<keyword evidence="1" id="KW-0175">Coiled coil</keyword>
<dbReference type="InterPro" id="IPR058792">
    <property type="entry name" value="Beta-barrel_RND_2"/>
</dbReference>
<accession>A0A382PSX3</accession>
<organism evidence="3">
    <name type="scientific">marine metagenome</name>
    <dbReference type="NCBI Taxonomy" id="408172"/>
    <lineage>
        <taxon>unclassified sequences</taxon>
        <taxon>metagenomes</taxon>
        <taxon>ecological metagenomes</taxon>
    </lineage>
</organism>
<proteinExistence type="predicted"/>
<dbReference type="AlphaFoldDB" id="A0A382PSX3"/>
<feature type="domain" description="CusB-like beta-barrel" evidence="2">
    <location>
        <begin position="201"/>
        <end position="267"/>
    </location>
</feature>
<dbReference type="Gene3D" id="2.40.50.100">
    <property type="match status" value="1"/>
</dbReference>
<dbReference type="PANTHER" id="PTHR30469:SF15">
    <property type="entry name" value="HLYD FAMILY OF SECRETION PROTEINS"/>
    <property type="match status" value="1"/>
</dbReference>
<evidence type="ECO:0000256" key="1">
    <source>
        <dbReference type="SAM" id="Coils"/>
    </source>
</evidence>
<protein>
    <recommendedName>
        <fullName evidence="2">CusB-like beta-barrel domain-containing protein</fullName>
    </recommendedName>
</protein>
<dbReference type="SUPFAM" id="SSF111369">
    <property type="entry name" value="HlyD-like secretion proteins"/>
    <property type="match status" value="1"/>
</dbReference>
<dbReference type="Gene3D" id="2.40.30.170">
    <property type="match status" value="1"/>
</dbReference>
<dbReference type="GO" id="GO:1990281">
    <property type="term" value="C:efflux pump complex"/>
    <property type="evidence" value="ECO:0007669"/>
    <property type="project" value="TreeGrafter"/>
</dbReference>
<sequence>VQSSVGGRVAIIHVEENQNVTKGQLLLTLKNDAQKRQLDLSNLQIEISKNNVKDLETQLELTMMQIEISTNNVQDLVTNLKDIQRRLTDEQILYEQGSSTRSQLDAIKLEYNRGKLSLENSKLTLQRSKKEINRKQLALKNNQLSLERSKQDVALREETLEDTRLKAKITGIVTAIFFEEGEVIDPGAVLFQIINIEQVEIEVQVEEEDLPMVKKGQPVVFTTPSYRDKQFPGIIERISWSADSETGRFPLYVKAANPGLKLRAGMS</sequence>
<dbReference type="GO" id="GO:0015562">
    <property type="term" value="F:efflux transmembrane transporter activity"/>
    <property type="evidence" value="ECO:0007669"/>
    <property type="project" value="TreeGrafter"/>
</dbReference>